<organism evidence="2 3">
    <name type="scientific">Corynespora cassiicola Philippines</name>
    <dbReference type="NCBI Taxonomy" id="1448308"/>
    <lineage>
        <taxon>Eukaryota</taxon>
        <taxon>Fungi</taxon>
        <taxon>Dikarya</taxon>
        <taxon>Ascomycota</taxon>
        <taxon>Pezizomycotina</taxon>
        <taxon>Dothideomycetes</taxon>
        <taxon>Pleosporomycetidae</taxon>
        <taxon>Pleosporales</taxon>
        <taxon>Corynesporascaceae</taxon>
        <taxon>Corynespora</taxon>
    </lineage>
</organism>
<evidence type="ECO:0000256" key="1">
    <source>
        <dbReference type="SAM" id="MobiDB-lite"/>
    </source>
</evidence>
<dbReference type="AlphaFoldDB" id="A0A2T2NLD3"/>
<evidence type="ECO:0008006" key="4">
    <source>
        <dbReference type="Google" id="ProtNLM"/>
    </source>
</evidence>
<dbReference type="Proteomes" id="UP000240883">
    <property type="component" value="Unassembled WGS sequence"/>
</dbReference>
<feature type="region of interest" description="Disordered" evidence="1">
    <location>
        <begin position="380"/>
        <end position="406"/>
    </location>
</feature>
<sequence length="552" mass="60852">MEPVSTSISLAASIVTLIHVADRLREVTEKFRGLKEALKTLSRDVEVLLMLVASLKKIIENVEGALNSFTVTQDNKEEPVLPLFNRNVEEIAEELKQLLDSCWGGRSSRWWPKWFRSLPGSARYLINEGKVKELTTRMGQAQFNLVTTVSMASLKIQVDAHAAPAWASGIEDVMQHVSELPSAVEKNITAQFNTIAEQMLREQRLSSSFPARKEGPLGSSPRQEHIAFSNKSTTSFTASMRSLPDLPSKKSRGRGDVQEESITDQTNENESMIRGASVVGQRKHGLLDIFPNGTRLDKTQSESDTSESNHICTADTAISSEISLALLSEMSDSESIRKVSQDPVRVALQVVAQNTLITPTTDSEMNDGRLDKIAAECEEDAKQDMKVTGPDNTVDNPKPPNCNEKSQNDNWTFCDRSSCFNETISAAGLEFEESATSETGPANDNNDRKRDCYYSFPAGLETEESVVSGMGPINDHNDGKRQDYHPNCQENVWLVCRCGHIANSRLGFSSCPKCAAVDIISDSQLPGKIGHWIGASNLLNLFGTFWADDKMA</sequence>
<protein>
    <recommendedName>
        <fullName evidence="4">Fungal N-terminal domain-containing protein</fullName>
    </recommendedName>
</protein>
<feature type="compositionally biased region" description="Polar residues" evidence="1">
    <location>
        <begin position="229"/>
        <end position="240"/>
    </location>
</feature>
<feature type="region of interest" description="Disordered" evidence="1">
    <location>
        <begin position="430"/>
        <end position="449"/>
    </location>
</feature>
<name>A0A2T2NLD3_CORCC</name>
<evidence type="ECO:0000313" key="3">
    <source>
        <dbReference type="Proteomes" id="UP000240883"/>
    </source>
</evidence>
<feature type="region of interest" description="Disordered" evidence="1">
    <location>
        <begin position="206"/>
        <end position="269"/>
    </location>
</feature>
<gene>
    <name evidence="2" type="ORF">BS50DRAFT_574368</name>
</gene>
<proteinExistence type="predicted"/>
<reference evidence="2 3" key="1">
    <citation type="journal article" date="2018" name="Front. Microbiol.">
        <title>Genome-Wide Analysis of Corynespora cassiicola Leaf Fall Disease Putative Effectors.</title>
        <authorList>
            <person name="Lopez D."/>
            <person name="Ribeiro S."/>
            <person name="Label P."/>
            <person name="Fumanal B."/>
            <person name="Venisse J.S."/>
            <person name="Kohler A."/>
            <person name="de Oliveira R.R."/>
            <person name="Labutti K."/>
            <person name="Lipzen A."/>
            <person name="Lail K."/>
            <person name="Bauer D."/>
            <person name="Ohm R.A."/>
            <person name="Barry K.W."/>
            <person name="Spatafora J."/>
            <person name="Grigoriev I.V."/>
            <person name="Martin F.M."/>
            <person name="Pujade-Renaud V."/>
        </authorList>
    </citation>
    <scope>NUCLEOTIDE SEQUENCE [LARGE SCALE GENOMIC DNA]</scope>
    <source>
        <strain evidence="2 3">Philippines</strain>
    </source>
</reference>
<evidence type="ECO:0000313" key="2">
    <source>
        <dbReference type="EMBL" id="PSN65868.1"/>
    </source>
</evidence>
<dbReference type="EMBL" id="KZ678136">
    <property type="protein sequence ID" value="PSN65868.1"/>
    <property type="molecule type" value="Genomic_DNA"/>
</dbReference>
<keyword evidence="3" id="KW-1185">Reference proteome</keyword>
<accession>A0A2T2NLD3</accession>